<accession>A0ABT1YNC0</accession>
<proteinExistence type="predicted"/>
<evidence type="ECO:0000313" key="1">
    <source>
        <dbReference type="EMBL" id="MCR8633778.1"/>
    </source>
</evidence>
<gene>
    <name evidence="1" type="ORF">NV381_21565</name>
</gene>
<name>A0ABT1YNC0_9BACL</name>
<dbReference type="Proteomes" id="UP001300012">
    <property type="component" value="Unassembled WGS sequence"/>
</dbReference>
<dbReference type="EMBL" id="JANQBD010000016">
    <property type="protein sequence ID" value="MCR8633778.1"/>
    <property type="molecule type" value="Genomic_DNA"/>
</dbReference>
<sequence>MQPPKIDTSNIQDLIARMKEMAPYYTPEWRFSPEDPDPGTALFLLFAEMFQENIKRLNRVPMKNFISFMNLLDISLLPARPASAYVTFRLNVGVVEPVLISAGTQVMAAGADGEVLFETERAVLLTPAMLTAIFLSSKKHDMIVPISNSFTAASNEGIASPNALFELREADNLQEHVLYMEHGELFLLNETARIELVVGHSLRAFDDGSLCERLANPLQTEWRYASANGWTLFDRVEASGNRIILYKLQLGELVESELSGISGRWIQCRMKKRSSQSVVPTLADEQLELDRISVKTDYEDCLNRGGIAPDVMFYNDIQADPNGFYPFGDMFAPYGTFYISSREALSKLDGLITLSFGLKAVANRFQPELEQPVDWKLVMKKSKFEKRNVPIISIAEVLWEYWNGSAWVRLNVGKEAERLFYHPGDEIQRKEVTFRCPQDLQEAFVNSQLSYWIRVRILHLENLYSAEPIYLSPWVEDVKLTYQFVDRNYPLRRCLTLNNTAFVDRTAQSRGQSGGFAPFYHLDGDYPSLYLGFHIPPVKGPISMYVSVQQQKITEQDVPLMEWQYRQASYNGNGSEWSTLKVIDDTNGLTRSGTVQFAGPVDFANELLFGTEGYWIRVVNRDGKYDDRSGIYAMPVVNGLYLNTVAAVQQETISNEYPDQRAGEISSEYQLSRTPVVTETVWVDETGAMTEEEVLRHLEQETLEMDIIRDSDGHIQRLWVQWLPVGHMAESGDKDRHYTIDRAFGRIRFGNGIHGMVPPKGGLEQIKVHYKVTGGKAGNVAAKTIVNLQNSIAFVGGVANPEAAAGGCDAEKQEAALRRGPQQLKHRGRAVTAEDFEWLARDAYPNISRVKCLANYNALIKPDIGCITLVILPQEGVGGMAAFPELKKQVEKYILNRASNLVALPERIQVIQPAFIEVSITAVVAVQGLEAVVPVELEAIAKLQRFLDPLVGNYDGTGWQIGQEIHLSMFYSLLKSIRSINHVEKLYMTVEKLEDGVRTELDVNRLEPLLHGIVVSGKHKVIVNAI</sequence>
<dbReference type="RefSeq" id="WP_258215345.1">
    <property type="nucleotide sequence ID" value="NZ_JANQBD010000016.1"/>
</dbReference>
<reference evidence="1 2" key="1">
    <citation type="submission" date="2022-08" db="EMBL/GenBank/DDBJ databases">
        <title>Paenibacillus endoradicis sp. nov., Paenibacillus radicibacter sp. nov and Paenibacillus pararadicis sp. nov., three cold-adapted plant growth-promoting bacteria isolated from root of Larix gmelinii in Great Khingan.</title>
        <authorList>
            <person name="Xue H."/>
        </authorList>
    </citation>
    <scope>NUCLEOTIDE SEQUENCE [LARGE SCALE GENOMIC DNA]</scope>
    <source>
        <strain evidence="1 2">N5-1-1-5</strain>
    </source>
</reference>
<protein>
    <submittedName>
        <fullName evidence="1">Baseplate J/gp47 family protein</fullName>
    </submittedName>
</protein>
<keyword evidence="2" id="KW-1185">Reference proteome</keyword>
<comment type="caution">
    <text evidence="1">The sequence shown here is derived from an EMBL/GenBank/DDBJ whole genome shotgun (WGS) entry which is preliminary data.</text>
</comment>
<evidence type="ECO:0000313" key="2">
    <source>
        <dbReference type="Proteomes" id="UP001300012"/>
    </source>
</evidence>
<organism evidence="1 2">
    <name type="scientific">Paenibacillus radicis</name>
    <name type="common">ex Xue et al. 2023</name>
    <dbReference type="NCBI Taxonomy" id="2972489"/>
    <lineage>
        <taxon>Bacteria</taxon>
        <taxon>Bacillati</taxon>
        <taxon>Bacillota</taxon>
        <taxon>Bacilli</taxon>
        <taxon>Bacillales</taxon>
        <taxon>Paenibacillaceae</taxon>
        <taxon>Paenibacillus</taxon>
    </lineage>
</organism>